<gene>
    <name evidence="1" type="ORF">GCM10010185_52300</name>
</gene>
<reference evidence="1" key="1">
    <citation type="journal article" date="2014" name="Int. J. Syst. Evol. Microbiol.">
        <title>Complete genome sequence of Corynebacterium casei LMG S-19264T (=DSM 44701T), isolated from a smear-ripened cheese.</title>
        <authorList>
            <consortium name="US DOE Joint Genome Institute (JGI-PGF)"/>
            <person name="Walter F."/>
            <person name="Albersmeier A."/>
            <person name="Kalinowski J."/>
            <person name="Ruckert C."/>
        </authorList>
    </citation>
    <scope>NUCLEOTIDE SEQUENCE</scope>
    <source>
        <strain evidence="1">JCM 3313</strain>
    </source>
</reference>
<name>A0A918EGK6_9PSEU</name>
<sequence>MDVGDAVGGEEGLCATGEVDRGDRFLVGQGLGVGQAGEPVDRGVQVGVTAPGVGLPGGGVLGAFDLFGLLTAPAVDAPSAAVGDDADLLDVQVDHVAGPSGDDPPGRAVVKYRV</sequence>
<evidence type="ECO:0000313" key="2">
    <source>
        <dbReference type="Proteomes" id="UP000639606"/>
    </source>
</evidence>
<evidence type="ECO:0000313" key="1">
    <source>
        <dbReference type="EMBL" id="GGP72527.1"/>
    </source>
</evidence>
<dbReference type="Proteomes" id="UP000639606">
    <property type="component" value="Unassembled WGS sequence"/>
</dbReference>
<organism evidence="1 2">
    <name type="scientific">Saccharothrix coeruleofusca</name>
    <dbReference type="NCBI Taxonomy" id="33919"/>
    <lineage>
        <taxon>Bacteria</taxon>
        <taxon>Bacillati</taxon>
        <taxon>Actinomycetota</taxon>
        <taxon>Actinomycetes</taxon>
        <taxon>Pseudonocardiales</taxon>
        <taxon>Pseudonocardiaceae</taxon>
        <taxon>Saccharothrix</taxon>
    </lineage>
</organism>
<protein>
    <submittedName>
        <fullName evidence="1">Uncharacterized protein</fullName>
    </submittedName>
</protein>
<proteinExistence type="predicted"/>
<accession>A0A918EGK6</accession>
<dbReference type="AlphaFoldDB" id="A0A918EGK6"/>
<comment type="caution">
    <text evidence="1">The sequence shown here is derived from an EMBL/GenBank/DDBJ whole genome shotgun (WGS) entry which is preliminary data.</text>
</comment>
<keyword evidence="2" id="KW-1185">Reference proteome</keyword>
<dbReference type="EMBL" id="BMRG01000013">
    <property type="protein sequence ID" value="GGP72527.1"/>
    <property type="molecule type" value="Genomic_DNA"/>
</dbReference>
<reference evidence="1" key="2">
    <citation type="submission" date="2020-09" db="EMBL/GenBank/DDBJ databases">
        <authorList>
            <person name="Sun Q."/>
            <person name="Ohkuma M."/>
        </authorList>
    </citation>
    <scope>NUCLEOTIDE SEQUENCE</scope>
    <source>
        <strain evidence="1">JCM 3313</strain>
    </source>
</reference>